<dbReference type="Gene3D" id="1.10.10.10">
    <property type="entry name" value="Winged helix-like DNA-binding domain superfamily/Winged helix DNA-binding domain"/>
    <property type="match status" value="1"/>
</dbReference>
<dbReference type="AlphaFoldDB" id="A0A418WKR7"/>
<dbReference type="InterPro" id="IPR016032">
    <property type="entry name" value="Sig_transdc_resp-reg_C-effctor"/>
</dbReference>
<dbReference type="Proteomes" id="UP000286100">
    <property type="component" value="Unassembled WGS sequence"/>
</dbReference>
<evidence type="ECO:0000313" key="2">
    <source>
        <dbReference type="EMBL" id="RJF90610.1"/>
    </source>
</evidence>
<gene>
    <name evidence="2" type="ORF">D3876_10325</name>
</gene>
<accession>A0A418WKR7</accession>
<dbReference type="RefSeq" id="WP_119761947.1">
    <property type="nucleotide sequence ID" value="NZ_QYUM01000003.1"/>
</dbReference>
<keyword evidence="3" id="KW-1185">Reference proteome</keyword>
<dbReference type="EMBL" id="QYUM01000003">
    <property type="protein sequence ID" value="RJF90610.1"/>
    <property type="molecule type" value="Genomic_DNA"/>
</dbReference>
<feature type="domain" description="HTH luxR-type" evidence="1">
    <location>
        <begin position="294"/>
        <end position="351"/>
    </location>
</feature>
<dbReference type="OrthoDB" id="7444822at2"/>
<dbReference type="GO" id="GO:0003677">
    <property type="term" value="F:DNA binding"/>
    <property type="evidence" value="ECO:0007669"/>
    <property type="project" value="InterPro"/>
</dbReference>
<evidence type="ECO:0000313" key="3">
    <source>
        <dbReference type="Proteomes" id="UP000286100"/>
    </source>
</evidence>
<dbReference type="InterPro" id="IPR036388">
    <property type="entry name" value="WH-like_DNA-bd_sf"/>
</dbReference>
<dbReference type="SMART" id="SM00421">
    <property type="entry name" value="HTH_LUXR"/>
    <property type="match status" value="1"/>
</dbReference>
<evidence type="ECO:0000259" key="1">
    <source>
        <dbReference type="SMART" id="SM00421"/>
    </source>
</evidence>
<reference evidence="2 3" key="1">
    <citation type="submission" date="2018-09" db="EMBL/GenBank/DDBJ databases">
        <authorList>
            <person name="Zhu H."/>
        </authorList>
    </citation>
    <scope>NUCLEOTIDE SEQUENCE [LARGE SCALE GENOMIC DNA]</scope>
    <source>
        <strain evidence="2 3">K2R01-6</strain>
    </source>
</reference>
<proteinExistence type="predicted"/>
<organism evidence="2 3">
    <name type="scientific">Sphingomonas cavernae</name>
    <dbReference type="NCBI Taxonomy" id="2320861"/>
    <lineage>
        <taxon>Bacteria</taxon>
        <taxon>Pseudomonadati</taxon>
        <taxon>Pseudomonadota</taxon>
        <taxon>Alphaproteobacteria</taxon>
        <taxon>Sphingomonadales</taxon>
        <taxon>Sphingomonadaceae</taxon>
        <taxon>Sphingomonas</taxon>
    </lineage>
</organism>
<dbReference type="GO" id="GO:0006355">
    <property type="term" value="P:regulation of DNA-templated transcription"/>
    <property type="evidence" value="ECO:0007669"/>
    <property type="project" value="InterPro"/>
</dbReference>
<dbReference type="InterPro" id="IPR000792">
    <property type="entry name" value="Tscrpt_reg_LuxR_C"/>
</dbReference>
<dbReference type="SUPFAM" id="SSF46894">
    <property type="entry name" value="C-terminal effector domain of the bipartite response regulators"/>
    <property type="match status" value="1"/>
</dbReference>
<protein>
    <recommendedName>
        <fullName evidence="1">HTH luxR-type domain-containing protein</fullName>
    </recommendedName>
</protein>
<name>A0A418WKR7_9SPHN</name>
<comment type="caution">
    <text evidence="2">The sequence shown here is derived from an EMBL/GenBank/DDBJ whole genome shotgun (WGS) entry which is preliminary data.</text>
</comment>
<sequence>MIDAIYEASLHPEGWAGVVLALEEVLKGPTALVVQRERPVGAIAAASAAEERHISSYLDHYWSGDRAMMRMRVAPVGEILRDSELVTDSERGRLEFYSDYLGEIDAHRGIYASLLKCGEETITLGAHRRRCQDDFDQEDKRLLGRLLPHLSRSLQIHRRMEAAALQRHSSVQALDHAAIGLIIVSRDANVRYANRIAEDHLRGGGLGVSRNRLHASTPSATRDLHAAIAGAAIRPGGVAASVTIPVLDPSETIHIIAAPVQAESEIGSFTEPMAMLILGKPTGATIPDDRLRKAYGLTAAEARLLSALVAGERLSAYAERTRISITTAKFHLSALFAKTGVRRQTDLIRLALADPVLRLHIDPATM</sequence>